<gene>
    <name evidence="4" type="ORF">CUNI_LOCUS19441</name>
</gene>
<feature type="short sequence motif" description="DGA/G" evidence="2">
    <location>
        <begin position="96"/>
        <end position="98"/>
    </location>
</feature>
<dbReference type="GO" id="GO:0016020">
    <property type="term" value="C:membrane"/>
    <property type="evidence" value="ECO:0007669"/>
    <property type="project" value="TreeGrafter"/>
</dbReference>
<dbReference type="EMBL" id="CAJHNH020006557">
    <property type="protein sequence ID" value="CAG5133883.1"/>
    <property type="molecule type" value="Genomic_DNA"/>
</dbReference>
<comment type="caution">
    <text evidence="4">The sequence shown here is derived from an EMBL/GenBank/DDBJ whole genome shotgun (WGS) entry which is preliminary data.</text>
</comment>
<dbReference type="PROSITE" id="PS51635">
    <property type="entry name" value="PNPLA"/>
    <property type="match status" value="1"/>
</dbReference>
<proteinExistence type="predicted"/>
<dbReference type="InterPro" id="IPR033562">
    <property type="entry name" value="PLPL"/>
</dbReference>
<dbReference type="GO" id="GO:0055088">
    <property type="term" value="P:lipid homeostasis"/>
    <property type="evidence" value="ECO:0007669"/>
    <property type="project" value="TreeGrafter"/>
</dbReference>
<dbReference type="SUPFAM" id="SSF52151">
    <property type="entry name" value="FabD/lysophospholipase-like"/>
    <property type="match status" value="1"/>
</dbReference>
<dbReference type="GO" id="GO:0005811">
    <property type="term" value="C:lipid droplet"/>
    <property type="evidence" value="ECO:0007669"/>
    <property type="project" value="TreeGrafter"/>
</dbReference>
<comment type="caution">
    <text evidence="2">Lacks conserved residue(s) required for the propagation of feature annotation.</text>
</comment>
<dbReference type="Gene3D" id="3.40.1090.10">
    <property type="entry name" value="Cytosolic phospholipase A2 catalytic domain"/>
    <property type="match status" value="1"/>
</dbReference>
<dbReference type="InterPro" id="IPR002641">
    <property type="entry name" value="PNPLA_dom"/>
</dbReference>
<protein>
    <recommendedName>
        <fullName evidence="3">PNPLA domain-containing protein</fullName>
    </recommendedName>
</protein>
<dbReference type="GO" id="GO:0019433">
    <property type="term" value="P:triglyceride catabolic process"/>
    <property type="evidence" value="ECO:0007669"/>
    <property type="project" value="TreeGrafter"/>
</dbReference>
<dbReference type="GO" id="GO:0004806">
    <property type="term" value="F:triacylglycerol lipase activity"/>
    <property type="evidence" value="ECO:0007669"/>
    <property type="project" value="TreeGrafter"/>
</dbReference>
<keyword evidence="5" id="KW-1185">Reference proteome</keyword>
<accession>A0A8S3ZWB2</accession>
<dbReference type="PANTHER" id="PTHR12406:SF7">
    <property type="entry name" value="PATATIN-LIKE PHOSPHOLIPASE DOMAIN-CONTAINING PROTEIN 4"/>
    <property type="match status" value="1"/>
</dbReference>
<dbReference type="OrthoDB" id="197155at2759"/>
<dbReference type="InterPro" id="IPR016035">
    <property type="entry name" value="Acyl_Trfase/lysoPLipase"/>
</dbReference>
<feature type="domain" description="PNPLA" evidence="3">
    <location>
        <begin position="1"/>
        <end position="109"/>
    </location>
</feature>
<organism evidence="4 5">
    <name type="scientific">Candidula unifasciata</name>
    <dbReference type="NCBI Taxonomy" id="100452"/>
    <lineage>
        <taxon>Eukaryota</taxon>
        <taxon>Metazoa</taxon>
        <taxon>Spiralia</taxon>
        <taxon>Lophotrochozoa</taxon>
        <taxon>Mollusca</taxon>
        <taxon>Gastropoda</taxon>
        <taxon>Heterobranchia</taxon>
        <taxon>Euthyneura</taxon>
        <taxon>Panpulmonata</taxon>
        <taxon>Eupulmonata</taxon>
        <taxon>Stylommatophora</taxon>
        <taxon>Helicina</taxon>
        <taxon>Helicoidea</taxon>
        <taxon>Geomitridae</taxon>
        <taxon>Candidula</taxon>
    </lineage>
</organism>
<dbReference type="Proteomes" id="UP000678393">
    <property type="component" value="Unassembled WGS sequence"/>
</dbReference>
<reference evidence="4" key="1">
    <citation type="submission" date="2021-04" db="EMBL/GenBank/DDBJ databases">
        <authorList>
            <consortium name="Molecular Ecology Group"/>
        </authorList>
    </citation>
    <scope>NUCLEOTIDE SEQUENCE</scope>
</reference>
<evidence type="ECO:0000256" key="1">
    <source>
        <dbReference type="ARBA" id="ARBA00023098"/>
    </source>
</evidence>
<dbReference type="PANTHER" id="PTHR12406">
    <property type="entry name" value="CALCIUM-INDEPENDENT PHOSPHOLIPASE A2 IPLA2 -RELATED"/>
    <property type="match status" value="1"/>
</dbReference>
<name>A0A8S3ZWB2_9EUPU</name>
<sequence>MLAKEIRKKPLGPLTPGYNFTRSLRSMLDDLLPENAHETAKGKLFVSVTNTDTKKNELISDFSSRNELIEVLVSSCYVPIYAGVKPATIRGKKYIDGGLSNNMPIFETGRTITVSPFDGTSDIGPKAGQEAEKKAHLINIQNQDIQVSVNNTRKSTQAFFPPKRQSLEEYFVKGRYDASRFLIREGLYEICTATQKKVIMYESSV</sequence>
<dbReference type="AlphaFoldDB" id="A0A8S3ZWB2"/>
<keyword evidence="1" id="KW-0443">Lipid metabolism</keyword>
<evidence type="ECO:0000256" key="2">
    <source>
        <dbReference type="PROSITE-ProRule" id="PRU01161"/>
    </source>
</evidence>
<evidence type="ECO:0000313" key="5">
    <source>
        <dbReference type="Proteomes" id="UP000678393"/>
    </source>
</evidence>
<evidence type="ECO:0000313" key="4">
    <source>
        <dbReference type="EMBL" id="CAG5133883.1"/>
    </source>
</evidence>
<evidence type="ECO:0000259" key="3">
    <source>
        <dbReference type="PROSITE" id="PS51635"/>
    </source>
</evidence>
<dbReference type="Pfam" id="PF01734">
    <property type="entry name" value="Patatin"/>
    <property type="match status" value="1"/>
</dbReference>
<dbReference type="GO" id="GO:0005737">
    <property type="term" value="C:cytoplasm"/>
    <property type="evidence" value="ECO:0007669"/>
    <property type="project" value="TreeGrafter"/>
</dbReference>